<dbReference type="SUPFAM" id="SSF53474">
    <property type="entry name" value="alpha/beta-Hydrolases"/>
    <property type="match status" value="1"/>
</dbReference>
<proteinExistence type="predicted"/>
<evidence type="ECO:0000313" key="2">
    <source>
        <dbReference type="EMBL" id="GAO14670.1"/>
    </source>
</evidence>
<dbReference type="Proteomes" id="UP000027002">
    <property type="component" value="Chromosome 4"/>
</dbReference>
<evidence type="ECO:0000313" key="3">
    <source>
        <dbReference type="EMBL" id="QUC21019.1"/>
    </source>
</evidence>
<dbReference type="EMBL" id="BBTG02000003">
    <property type="protein sequence ID" value="GAO14670.1"/>
    <property type="molecule type" value="Genomic_DNA"/>
</dbReference>
<evidence type="ECO:0000313" key="5">
    <source>
        <dbReference type="Proteomes" id="UP000054053"/>
    </source>
</evidence>
<dbReference type="PANTHER" id="PTHR43433:SF5">
    <property type="entry name" value="AB HYDROLASE-1 DOMAIN-CONTAINING PROTEIN"/>
    <property type="match status" value="1"/>
</dbReference>
<reference evidence="3" key="3">
    <citation type="submission" date="2020-03" db="EMBL/GenBank/DDBJ databases">
        <title>A mixture of massive structural variations and highly conserved coding sequences in Ustilaginoidea virens genome.</title>
        <authorList>
            <person name="Zhang K."/>
            <person name="Zhao Z."/>
            <person name="Zhang Z."/>
            <person name="Li Y."/>
            <person name="Hsiang T."/>
            <person name="Sun W."/>
        </authorList>
    </citation>
    <scope>NUCLEOTIDE SEQUENCE</scope>
    <source>
        <strain evidence="3">UV-8b</strain>
    </source>
</reference>
<dbReference type="HOGENOM" id="CLU_021595_0_0_1"/>
<dbReference type="GeneID" id="66066038"/>
<name>A0A063CAU3_USTVR</name>
<dbReference type="InterPro" id="IPR050471">
    <property type="entry name" value="AB_hydrolase"/>
</dbReference>
<protein>
    <recommendedName>
        <fullName evidence="1">AB hydrolase-1 domain-containing protein</fullName>
    </recommendedName>
</protein>
<dbReference type="Gene3D" id="3.40.50.1820">
    <property type="entry name" value="alpha/beta hydrolase"/>
    <property type="match status" value="1"/>
</dbReference>
<dbReference type="EMBL" id="CP072756">
    <property type="protein sequence ID" value="QUC21019.1"/>
    <property type="molecule type" value="Genomic_DNA"/>
</dbReference>
<evidence type="ECO:0000259" key="1">
    <source>
        <dbReference type="Pfam" id="PF12697"/>
    </source>
</evidence>
<dbReference type="PANTHER" id="PTHR43433">
    <property type="entry name" value="HYDROLASE, ALPHA/BETA FOLD FAMILY PROTEIN"/>
    <property type="match status" value="1"/>
</dbReference>
<dbReference type="InterPro" id="IPR000073">
    <property type="entry name" value="AB_hydrolase_1"/>
</dbReference>
<dbReference type="Proteomes" id="UP000054053">
    <property type="component" value="Unassembled WGS sequence"/>
</dbReference>
<dbReference type="OrthoDB" id="2851338at2759"/>
<feature type="domain" description="AB hydrolase-1" evidence="1">
    <location>
        <begin position="304"/>
        <end position="530"/>
    </location>
</feature>
<dbReference type="AlphaFoldDB" id="A0A063CAU3"/>
<dbReference type="Pfam" id="PF12697">
    <property type="entry name" value="Abhydrolase_6"/>
    <property type="match status" value="1"/>
</dbReference>
<reference evidence="5" key="2">
    <citation type="journal article" date="2016" name="Genome Announc.">
        <title>Genome sequence of Ustilaginoidea virens IPU010, a rice pathogenic fungus causing false smut.</title>
        <authorList>
            <person name="Kumagai T."/>
            <person name="Ishii T."/>
            <person name="Terai G."/>
            <person name="Umemura M."/>
            <person name="Machida M."/>
            <person name="Asai K."/>
        </authorList>
    </citation>
    <scope>NUCLEOTIDE SEQUENCE [LARGE SCALE GENOMIC DNA]</scope>
    <source>
        <strain evidence="5">IPU010</strain>
    </source>
</reference>
<accession>A0A063CAU3</accession>
<organism evidence="2 5">
    <name type="scientific">Ustilaginoidea virens</name>
    <name type="common">Rice false smut fungus</name>
    <name type="synonym">Villosiclava virens</name>
    <dbReference type="NCBI Taxonomy" id="1159556"/>
    <lineage>
        <taxon>Eukaryota</taxon>
        <taxon>Fungi</taxon>
        <taxon>Dikarya</taxon>
        <taxon>Ascomycota</taxon>
        <taxon>Pezizomycotina</taxon>
        <taxon>Sordariomycetes</taxon>
        <taxon>Hypocreomycetidae</taxon>
        <taxon>Hypocreales</taxon>
        <taxon>Clavicipitaceae</taxon>
        <taxon>Ustilaginoidea</taxon>
    </lineage>
</organism>
<keyword evidence="4" id="KW-1185">Reference proteome</keyword>
<dbReference type="InterPro" id="IPR029058">
    <property type="entry name" value="AB_hydrolase_fold"/>
</dbReference>
<gene>
    <name evidence="3" type="ORF">UV8b_05260</name>
    <name evidence="2" type="ORF">UVI_02008820</name>
</gene>
<dbReference type="KEGG" id="uvi:66066038"/>
<reference evidence="2" key="1">
    <citation type="journal article" date="2016" name="Genome Announc.">
        <title>Genome Sequence of Ustilaginoidea virens IPU010, a Rice Pathogenic Fungus Causing False Smut.</title>
        <authorList>
            <person name="Kumagai T."/>
            <person name="Ishii T."/>
            <person name="Terai G."/>
            <person name="Umemura M."/>
            <person name="Machida M."/>
            <person name="Asai K."/>
        </authorList>
    </citation>
    <scope>NUCLEOTIDE SEQUENCE [LARGE SCALE GENOMIC DNA]</scope>
    <source>
        <strain evidence="2">IPU010</strain>
    </source>
</reference>
<dbReference type="STRING" id="1159556.A0A063CAU3"/>
<sequence>MSSPGILLVTMTPKPGLAPAQFHEWYNNEHGPARLRMSNIFSNGFRYRAASPGQPAFMAVYDVTAMEHLETEAYASLRARRSLREAATIGQVQVKRYLYDLLLTKQSASFTPIEHLTDRQADGIVTVAVEITPTASQGDGDHCQTWFTQEHSESLAEVPGWLRSRLLKTSTLEGTGKEVVYLCLHDYAKENGLRGPEHQASMDAPWRKKEPYHCVASKGRQVWSLFYVFGPAPRDLSSLSELPASARFASADGKTRTEAGSEAVISSCVTTQDSLAIPYRLEGNPCPRAPVVAFSNSLLTSLHMWDAFVSILKRNRPELGILRYDTRGRHAIPQPPEAATLETLTDDLRHVLDAVRITKLHALVGVSLGGATALSFAMKYPARLDKFIACDFNTTSSPANTQAWKDRIAMAERDSGEGMGKLAGQTVARWFHPASADKKELAEEMAKMVAANSVEGFRNSCTALWDYDLKPKMKECSVPGMFVVGQGDAIGVVEAMEGFRGLLGDKGAVLKVVRDTGHLPMFEDAEAFWAAVKEYL</sequence>
<evidence type="ECO:0000313" key="4">
    <source>
        <dbReference type="Proteomes" id="UP000027002"/>
    </source>
</evidence>
<dbReference type="RefSeq" id="XP_042998692.1">
    <property type="nucleotide sequence ID" value="XM_043142758.1"/>
</dbReference>